<dbReference type="InterPro" id="IPR024535">
    <property type="entry name" value="RHGA/B-epi-like_pectate_lyase"/>
</dbReference>
<dbReference type="PANTHER" id="PTHR33928:SF2">
    <property type="entry name" value="PECTATE LYASE SUPERFAMILY PROTEIN DOMAIN-CONTAINING PROTEIN-RELATED"/>
    <property type="match status" value="1"/>
</dbReference>
<dbReference type="GO" id="GO:0016829">
    <property type="term" value="F:lyase activity"/>
    <property type="evidence" value="ECO:0007669"/>
    <property type="project" value="UniProtKB-KW"/>
</dbReference>
<proteinExistence type="inferred from homology"/>
<evidence type="ECO:0000256" key="1">
    <source>
        <dbReference type="ARBA" id="ARBA00044955"/>
    </source>
</evidence>
<dbReference type="Pfam" id="PF12708">
    <property type="entry name" value="Pect-lyase_RHGA_epim"/>
    <property type="match status" value="2"/>
</dbReference>
<comment type="caution">
    <text evidence="5">The sequence shown here is derived from an EMBL/GenBank/DDBJ whole genome shotgun (WGS) entry which is preliminary data.</text>
</comment>
<evidence type="ECO:0000256" key="3">
    <source>
        <dbReference type="SAM" id="Phobius"/>
    </source>
</evidence>
<dbReference type="PANTHER" id="PTHR33928">
    <property type="entry name" value="POLYGALACTURONASE QRT3"/>
    <property type="match status" value="1"/>
</dbReference>
<dbReference type="InterPro" id="IPR012334">
    <property type="entry name" value="Pectin_lyas_fold"/>
</dbReference>
<accession>A0A9P7ZFV4</accession>
<gene>
    <name evidence="5" type="ORF">F5Z01DRAFT_275626</name>
</gene>
<dbReference type="RefSeq" id="XP_046115283.1">
    <property type="nucleotide sequence ID" value="XM_046258711.1"/>
</dbReference>
<dbReference type="InterPro" id="IPR011050">
    <property type="entry name" value="Pectin_lyase_fold/virulence"/>
</dbReference>
<keyword evidence="6" id="KW-1185">Reference proteome</keyword>
<dbReference type="Pfam" id="PF01476">
    <property type="entry name" value="LysM"/>
    <property type="match status" value="1"/>
</dbReference>
<dbReference type="GO" id="GO:0004650">
    <property type="term" value="F:polygalacturonase activity"/>
    <property type="evidence" value="ECO:0007669"/>
    <property type="project" value="InterPro"/>
</dbReference>
<sequence length="1388" mass="151929">MKPCTTTLLRRCFFVLIHFGLIIGFLSLPTVDAHGHNAGRHHHGLHQSSRLERAVGNRSDNSSNVTSAEELIKDALEALKKRNKARVESPNFNKLEFEPHPPKRKLAAPLDYSNLNDTQKRDSSGDGLGQSRHADAKSYTLPDALKEAARLVAESAPQRPRGNHSEVATFMRQKYAPKNNDTNAPAPKKTPEGRLSVYGEDVTQKRAEAYWMTDMGSDGMSPMAPKGYKVWRNVKEYGAKGDGVTDDTAAINKAITEGGRCGANCGSSSIYPAVVYFPPGTYLVSSPLIQYFNTEFLGDPISVPTLLAASSFVGQGVIVSDVYVSDKEQWYLNTANFLRSIKNFKIDIRPADPFIYMCAIHWQVAQATSLENIEFYMLYDSDVPGNNQQGIYMENGSGGFLADLTFVGGNFGAYFGNQQFTTSQLVFVNAVHALQVHWDWAWTMQDFVIESCQQGLVIVGGAGGPMSTGQGVGSLVLLDSIIANTPKGIVTTLVNENSTSLLVQNVGFFNTEAAIVDESVSTPLLDGGDQVVVQSWGFGLINNATGADGQTQFSNGASIPTMIRKDALVGQAYDYQAPNLYTRRRPRYHELSTADVMNVKALGAKGDGVTDDTKVLNSILEGAANTSSVVYFPFGMYLVKDTVHVPVGSRIIGQAWSQIMGTGSKFEDETRPKPVVQVGKQGDVGIIEIQSMMFTVKGGTAGAIVVEWNVHQSSKGSAGLWDSHIRVGGAEGSDLSLANCPKGSGTIQHHCKAASMLMHLTPGSTAYIENAWLWTADHDLDQEDLDQIDIYAARGLLIESETAWLWGTSVEHNVLYQYQISNAENVVMGMIQTESPYFQPVPKAPQPFILGTFPNDPTFTSCITGSERGCAVSWAVRIINSASIYVLGAGLYSWFDDYSQDCLDTEDCQVRGFEIEDTSDIWIYNLCTKAIEEMISPVGGRATLARDNINGFLSSVLAWLQGTVNPAGQQKFEGYRIWTSESLESMHSLHLPATCSSALTEVIRCDNRTEVFQEPGLHSWLGSKEETDIVCDASCEESLSNWFQTVSVACDGYKISDALPTLLGGRIWAGYNETCLKDPETGKYCGEIIDNFQLVDTVQDMPESEMCSYCWIERYSMLQRSRYSLYDDFVKSQLEYSLDQCGKVADTEKPESPIDLPVRSDFCLSDNRYTTVEGDTCDSIALANSVSSAALYRENDEAILDCDNIAAATELCLPTPCGRTWRLQPDDSCTSIESNLTQTTYIFSHGFVRKYNRWIDVDCTNLHLASDAAFGHVLCVAPQNGQFQTNSTGYGGNTTPERATGYSSTISQRPENSTLAEGTTEYCGTWYVAKEGDLCREIAFESQTTIQIFMEVNPSLGTSIPGCSAQLQPGLTYCALPFSRWASLEAGG</sequence>
<dbReference type="PROSITE" id="PS51782">
    <property type="entry name" value="LYSM"/>
    <property type="match status" value="1"/>
</dbReference>
<feature type="domain" description="LysM" evidence="4">
    <location>
        <begin position="1167"/>
        <end position="1213"/>
    </location>
</feature>
<feature type="compositionally biased region" description="Polar residues" evidence="2">
    <location>
        <begin position="58"/>
        <end position="67"/>
    </location>
</feature>
<keyword evidence="5" id="KW-0456">Lyase</keyword>
<dbReference type="Gene3D" id="2.160.20.10">
    <property type="entry name" value="Single-stranded right-handed beta-helix, Pectin lyase-like"/>
    <property type="match status" value="2"/>
</dbReference>
<comment type="similarity">
    <text evidence="1">Belongs to the secreted LysM effector family.</text>
</comment>
<dbReference type="SMART" id="SM00257">
    <property type="entry name" value="LysM"/>
    <property type="match status" value="1"/>
</dbReference>
<protein>
    <submittedName>
        <fullName evidence="5">Pectate lyase superfamily protein-domain-containing protein</fullName>
    </submittedName>
</protein>
<dbReference type="FunFam" id="2.160.20.10:FF:000049">
    <property type="entry name" value="Putative exo-beta-1,3-glucanase"/>
    <property type="match status" value="1"/>
</dbReference>
<name>A0A9P7ZFV4_9HYPO</name>
<dbReference type="CDD" id="cd23668">
    <property type="entry name" value="GH55_beta13glucanase-like"/>
    <property type="match status" value="1"/>
</dbReference>
<feature type="region of interest" description="Disordered" evidence="2">
    <location>
        <begin position="174"/>
        <end position="194"/>
    </location>
</feature>
<dbReference type="SUPFAM" id="SSF51126">
    <property type="entry name" value="Pectin lyase-like"/>
    <property type="match status" value="2"/>
</dbReference>
<dbReference type="EMBL" id="MU251268">
    <property type="protein sequence ID" value="KAG9251359.1"/>
    <property type="molecule type" value="Genomic_DNA"/>
</dbReference>
<keyword evidence="3" id="KW-1133">Transmembrane helix</keyword>
<dbReference type="Proteomes" id="UP000887229">
    <property type="component" value="Unassembled WGS sequence"/>
</dbReference>
<feature type="region of interest" description="Disordered" evidence="2">
    <location>
        <begin position="114"/>
        <end position="135"/>
    </location>
</feature>
<dbReference type="OrthoDB" id="5985073at2759"/>
<dbReference type="CDD" id="cd00118">
    <property type="entry name" value="LysM"/>
    <property type="match status" value="1"/>
</dbReference>
<evidence type="ECO:0000259" key="4">
    <source>
        <dbReference type="PROSITE" id="PS51782"/>
    </source>
</evidence>
<dbReference type="InterPro" id="IPR018392">
    <property type="entry name" value="LysM"/>
</dbReference>
<feature type="region of interest" description="Disordered" evidence="2">
    <location>
        <begin position="38"/>
        <end position="67"/>
    </location>
</feature>
<evidence type="ECO:0000256" key="2">
    <source>
        <dbReference type="SAM" id="MobiDB-lite"/>
    </source>
</evidence>
<dbReference type="InterPro" id="IPR039279">
    <property type="entry name" value="QRT3-like"/>
</dbReference>
<evidence type="ECO:0000313" key="5">
    <source>
        <dbReference type="EMBL" id="KAG9251359.1"/>
    </source>
</evidence>
<dbReference type="InterPro" id="IPR036779">
    <property type="entry name" value="LysM_dom_sf"/>
</dbReference>
<dbReference type="GeneID" id="70289614"/>
<keyword evidence="3" id="KW-0812">Transmembrane</keyword>
<dbReference type="Gene3D" id="3.10.350.10">
    <property type="entry name" value="LysM domain"/>
    <property type="match status" value="2"/>
</dbReference>
<feature type="transmembrane region" description="Helical" evidence="3">
    <location>
        <begin position="12"/>
        <end position="31"/>
    </location>
</feature>
<organism evidence="5 6">
    <name type="scientific">Emericellopsis atlantica</name>
    <dbReference type="NCBI Taxonomy" id="2614577"/>
    <lineage>
        <taxon>Eukaryota</taxon>
        <taxon>Fungi</taxon>
        <taxon>Dikarya</taxon>
        <taxon>Ascomycota</taxon>
        <taxon>Pezizomycotina</taxon>
        <taxon>Sordariomycetes</taxon>
        <taxon>Hypocreomycetidae</taxon>
        <taxon>Hypocreales</taxon>
        <taxon>Bionectriaceae</taxon>
        <taxon>Emericellopsis</taxon>
    </lineage>
</organism>
<reference evidence="5" key="1">
    <citation type="journal article" date="2021" name="IMA Fungus">
        <title>Genomic characterization of three marine fungi, including Emericellopsis atlantica sp. nov. with signatures of a generalist lifestyle and marine biomass degradation.</title>
        <authorList>
            <person name="Hagestad O.C."/>
            <person name="Hou L."/>
            <person name="Andersen J.H."/>
            <person name="Hansen E.H."/>
            <person name="Altermark B."/>
            <person name="Li C."/>
            <person name="Kuhnert E."/>
            <person name="Cox R.J."/>
            <person name="Crous P.W."/>
            <person name="Spatafora J.W."/>
            <person name="Lail K."/>
            <person name="Amirebrahimi M."/>
            <person name="Lipzen A."/>
            <person name="Pangilinan J."/>
            <person name="Andreopoulos W."/>
            <person name="Hayes R.D."/>
            <person name="Ng V."/>
            <person name="Grigoriev I.V."/>
            <person name="Jackson S.A."/>
            <person name="Sutton T.D.S."/>
            <person name="Dobson A.D.W."/>
            <person name="Rama T."/>
        </authorList>
    </citation>
    <scope>NUCLEOTIDE SEQUENCE</scope>
    <source>
        <strain evidence="5">TS7</strain>
    </source>
</reference>
<keyword evidence="3" id="KW-0472">Membrane</keyword>
<evidence type="ECO:0000313" key="6">
    <source>
        <dbReference type="Proteomes" id="UP000887229"/>
    </source>
</evidence>